<evidence type="ECO:0000313" key="1">
    <source>
        <dbReference type="EMBL" id="QOX62400.1"/>
    </source>
</evidence>
<dbReference type="Proteomes" id="UP000594014">
    <property type="component" value="Chromosome"/>
</dbReference>
<gene>
    <name evidence="1" type="ORF">FRZ06_03020</name>
</gene>
<accession>A0ACD1A7P9</accession>
<sequence length="198" mass="22152">MKNFCVILFHDFETLDVFGPVEVMGKLNQHYRIEFYSEHGGLVTSSQNVKVQTLPITELNGLNELDVLLIPGGIGTRSEVNNQAFIQILKQISNRAQFVLTVCTGAALLARTGLLKNRKATTNKMAFDWVANLDQEVQWIRKARWVADGKYYTSSGVSAGIDMTLGFIGDIIGMEAAERISTGIEYIWNKDRNDDPFC</sequence>
<protein>
    <submittedName>
        <fullName evidence="1">DJ-1/PfpI family protein</fullName>
    </submittedName>
</protein>
<name>A0ACD1A7P9_9FIRM</name>
<proteinExistence type="predicted"/>
<evidence type="ECO:0000313" key="2">
    <source>
        <dbReference type="Proteomes" id="UP000594014"/>
    </source>
</evidence>
<dbReference type="EMBL" id="CP042469">
    <property type="protein sequence ID" value="QOX62400.1"/>
    <property type="molecule type" value="Genomic_DNA"/>
</dbReference>
<organism evidence="1 2">
    <name type="scientific">Anoxybacterium hadale</name>
    <dbReference type="NCBI Taxonomy" id="3408580"/>
    <lineage>
        <taxon>Bacteria</taxon>
        <taxon>Bacillati</taxon>
        <taxon>Bacillota</taxon>
        <taxon>Clostridia</taxon>
        <taxon>Peptostreptococcales</taxon>
        <taxon>Anaerovoracaceae</taxon>
        <taxon>Anoxybacterium</taxon>
    </lineage>
</organism>
<reference evidence="1" key="1">
    <citation type="submission" date="2019-08" db="EMBL/GenBank/DDBJ databases">
        <title>Genome sequence of Clostridiales bacterium MT110.</title>
        <authorList>
            <person name="Cao J."/>
        </authorList>
    </citation>
    <scope>NUCLEOTIDE SEQUENCE</scope>
    <source>
        <strain evidence="1">MT110</strain>
    </source>
</reference>
<keyword evidence="2" id="KW-1185">Reference proteome</keyword>